<feature type="DNA-binding region" description="H-T-H motif" evidence="2">
    <location>
        <begin position="27"/>
        <end position="46"/>
    </location>
</feature>
<dbReference type="STRING" id="1758689.SGUI_0720"/>
<dbReference type="PROSITE" id="PS50977">
    <property type="entry name" value="HTH_TETR_2"/>
    <property type="match status" value="1"/>
</dbReference>
<dbReference type="PRINTS" id="PR00455">
    <property type="entry name" value="HTHTETR"/>
</dbReference>
<dbReference type="SUPFAM" id="SSF48498">
    <property type="entry name" value="Tetracyclin repressor-like, C-terminal domain"/>
    <property type="match status" value="1"/>
</dbReference>
<proteinExistence type="predicted"/>
<protein>
    <submittedName>
        <fullName evidence="4">Transcriptional regulator, TetR family</fullName>
    </submittedName>
</protein>
<dbReference type="GO" id="GO:0000976">
    <property type="term" value="F:transcription cis-regulatory region binding"/>
    <property type="evidence" value="ECO:0007669"/>
    <property type="project" value="TreeGrafter"/>
</dbReference>
<dbReference type="InterPro" id="IPR009057">
    <property type="entry name" value="Homeodomain-like_sf"/>
</dbReference>
<dbReference type="PANTHER" id="PTHR30055:SF200">
    <property type="entry name" value="HTH-TYPE TRANSCRIPTIONAL REPRESSOR BDCR"/>
    <property type="match status" value="1"/>
</dbReference>
<dbReference type="GO" id="GO:0003700">
    <property type="term" value="F:DNA-binding transcription factor activity"/>
    <property type="evidence" value="ECO:0007669"/>
    <property type="project" value="TreeGrafter"/>
</dbReference>
<organism evidence="4 5">
    <name type="scientific">Serinicoccus hydrothermalis</name>
    <dbReference type="NCBI Taxonomy" id="1758689"/>
    <lineage>
        <taxon>Bacteria</taxon>
        <taxon>Bacillati</taxon>
        <taxon>Actinomycetota</taxon>
        <taxon>Actinomycetes</taxon>
        <taxon>Micrococcales</taxon>
        <taxon>Ornithinimicrobiaceae</taxon>
        <taxon>Serinicoccus</taxon>
    </lineage>
</organism>
<evidence type="ECO:0000313" key="4">
    <source>
        <dbReference type="EMBL" id="ANS78116.1"/>
    </source>
</evidence>
<dbReference type="InterPro" id="IPR001647">
    <property type="entry name" value="HTH_TetR"/>
</dbReference>
<dbReference type="EMBL" id="CP014989">
    <property type="protein sequence ID" value="ANS78116.1"/>
    <property type="molecule type" value="Genomic_DNA"/>
</dbReference>
<evidence type="ECO:0000256" key="1">
    <source>
        <dbReference type="ARBA" id="ARBA00023125"/>
    </source>
</evidence>
<gene>
    <name evidence="4" type="ORF">SGUI_0720</name>
</gene>
<dbReference type="OrthoDB" id="3196926at2"/>
<dbReference type="InterPro" id="IPR036271">
    <property type="entry name" value="Tet_transcr_reg_TetR-rel_C_sf"/>
</dbReference>
<dbReference type="RefSeq" id="WP_066636476.1">
    <property type="nucleotide sequence ID" value="NZ_CP014989.1"/>
</dbReference>
<dbReference type="PANTHER" id="PTHR30055">
    <property type="entry name" value="HTH-TYPE TRANSCRIPTIONAL REGULATOR RUTR"/>
    <property type="match status" value="1"/>
</dbReference>
<dbReference type="Proteomes" id="UP000092482">
    <property type="component" value="Chromosome"/>
</dbReference>
<dbReference type="InterPro" id="IPR050109">
    <property type="entry name" value="HTH-type_TetR-like_transc_reg"/>
</dbReference>
<name>A0A1B1N9L5_9MICO</name>
<dbReference type="Pfam" id="PF00440">
    <property type="entry name" value="TetR_N"/>
    <property type="match status" value="1"/>
</dbReference>
<feature type="domain" description="HTH tetR-type" evidence="3">
    <location>
        <begin position="4"/>
        <end position="64"/>
    </location>
</feature>
<keyword evidence="1 2" id="KW-0238">DNA-binding</keyword>
<reference evidence="4 5" key="1">
    <citation type="submission" date="2016-03" db="EMBL/GenBank/DDBJ databases">
        <title>Shallow-sea hydrothermal system.</title>
        <authorList>
            <person name="Tang K."/>
        </authorList>
    </citation>
    <scope>NUCLEOTIDE SEQUENCE [LARGE SCALE GENOMIC DNA]</scope>
    <source>
        <strain evidence="4 5">JLT9</strain>
    </source>
</reference>
<dbReference type="Gene3D" id="1.10.357.10">
    <property type="entry name" value="Tetracycline Repressor, domain 2"/>
    <property type="match status" value="1"/>
</dbReference>
<evidence type="ECO:0000313" key="5">
    <source>
        <dbReference type="Proteomes" id="UP000092482"/>
    </source>
</evidence>
<dbReference type="AlphaFoldDB" id="A0A1B1N9L5"/>
<dbReference type="SUPFAM" id="SSF46689">
    <property type="entry name" value="Homeodomain-like"/>
    <property type="match status" value="1"/>
</dbReference>
<dbReference type="KEGG" id="serj:SGUI_0720"/>
<sequence length="193" mass="20755">MAKEQTRTRILDAAESLFFTEGIAVTGVDRVASQAGVSVVTLYAHMGSKDGLLAQVLRRRLDDWQSVWQERVDAAPGPQERVLAVFDALTAYRDRSSPSQWCSFLATASERPATPGEEADPAVDLVAADTAGLVTRLRELAAEADPERVEEIVDTVLLVYNGVLASLLRGAPQDPARVGAEVARSALGWGRPV</sequence>
<accession>A0A1B1N9L5</accession>
<evidence type="ECO:0000259" key="3">
    <source>
        <dbReference type="PROSITE" id="PS50977"/>
    </source>
</evidence>
<keyword evidence="5" id="KW-1185">Reference proteome</keyword>
<evidence type="ECO:0000256" key="2">
    <source>
        <dbReference type="PROSITE-ProRule" id="PRU00335"/>
    </source>
</evidence>